<gene>
    <name evidence="1" type="ORF">PTI45_02090</name>
</gene>
<name>A0A1E3L5T8_9BACL</name>
<protein>
    <recommendedName>
        <fullName evidence="3">Nucleoside 2-deoxyribosyltransferase</fullName>
    </recommendedName>
</protein>
<evidence type="ECO:0000313" key="2">
    <source>
        <dbReference type="Proteomes" id="UP000094578"/>
    </source>
</evidence>
<dbReference type="STRING" id="1886670.PTI45_02090"/>
<sequence>MNKKLFLAAPFKNLMNMETATLEKGTQNFLIRLIDFFESRGYEVHNAHKREQWGQKFMPPEQCTKIDFDEIEKCDLFVALPGIPASPGTHIEIGWASAMQKNMILLLDHDLEQYAYLVRGLHTVCPVDYVTYHTEEDCIQQLEQVLQERLIAYDL</sequence>
<keyword evidence="2" id="KW-1185">Reference proteome</keyword>
<evidence type="ECO:0000313" key="1">
    <source>
        <dbReference type="EMBL" id="ODP28545.1"/>
    </source>
</evidence>
<dbReference type="RefSeq" id="WP_069327516.1">
    <property type="nucleotide sequence ID" value="NZ_MDER01000036.1"/>
</dbReference>
<dbReference type="EMBL" id="MDER01000036">
    <property type="protein sequence ID" value="ODP28545.1"/>
    <property type="molecule type" value="Genomic_DNA"/>
</dbReference>
<evidence type="ECO:0008006" key="3">
    <source>
        <dbReference type="Google" id="ProtNLM"/>
    </source>
</evidence>
<dbReference type="Proteomes" id="UP000094578">
    <property type="component" value="Unassembled WGS sequence"/>
</dbReference>
<dbReference type="AlphaFoldDB" id="A0A1E3L5T8"/>
<reference evidence="1 2" key="1">
    <citation type="submission" date="2016-08" db="EMBL/GenBank/DDBJ databases">
        <title>Genome sequencing of Paenibacillus sp. TI45-13ar, isolated from Korean traditional nuruk.</title>
        <authorList>
            <person name="Kim S.-J."/>
        </authorList>
    </citation>
    <scope>NUCLEOTIDE SEQUENCE [LARGE SCALE GENOMIC DNA]</scope>
    <source>
        <strain evidence="1 2">TI45-13ar</strain>
    </source>
</reference>
<dbReference type="PATRIC" id="fig|1886670.3.peg.2128"/>
<accession>A0A1E3L5T8</accession>
<dbReference type="Gene3D" id="3.40.50.450">
    <property type="match status" value="1"/>
</dbReference>
<comment type="caution">
    <text evidence="1">The sequence shown here is derived from an EMBL/GenBank/DDBJ whole genome shotgun (WGS) entry which is preliminary data.</text>
</comment>
<proteinExistence type="predicted"/>
<organism evidence="1 2">
    <name type="scientific">Paenibacillus nuruki</name>
    <dbReference type="NCBI Taxonomy" id="1886670"/>
    <lineage>
        <taxon>Bacteria</taxon>
        <taxon>Bacillati</taxon>
        <taxon>Bacillota</taxon>
        <taxon>Bacilli</taxon>
        <taxon>Bacillales</taxon>
        <taxon>Paenibacillaceae</taxon>
        <taxon>Paenibacillus</taxon>
    </lineage>
</organism>
<dbReference type="SUPFAM" id="SSF52309">
    <property type="entry name" value="N-(deoxy)ribosyltransferase-like"/>
    <property type="match status" value="1"/>
</dbReference>